<dbReference type="AlphaFoldDB" id="A0A2T0LR21"/>
<dbReference type="OrthoDB" id="4474880at2"/>
<reference evidence="2 3" key="1">
    <citation type="submission" date="2018-03" db="EMBL/GenBank/DDBJ databases">
        <title>Genomic Encyclopedia of Type Strains, Phase III (KMG-III): the genomes of soil and plant-associated and newly described type strains.</title>
        <authorList>
            <person name="Whitman W."/>
        </authorList>
    </citation>
    <scope>NUCLEOTIDE SEQUENCE [LARGE SCALE GENOMIC DNA]</scope>
    <source>
        <strain evidence="2 3">CGMCC 4.7125</strain>
    </source>
</reference>
<dbReference type="InterPro" id="IPR007055">
    <property type="entry name" value="BON_dom"/>
</dbReference>
<evidence type="ECO:0000313" key="3">
    <source>
        <dbReference type="Proteomes" id="UP000238362"/>
    </source>
</evidence>
<protein>
    <submittedName>
        <fullName evidence="2">BON domain-containing protein</fullName>
    </submittedName>
</protein>
<organism evidence="2 3">
    <name type="scientific">Prauserella shujinwangii</name>
    <dbReference type="NCBI Taxonomy" id="1453103"/>
    <lineage>
        <taxon>Bacteria</taxon>
        <taxon>Bacillati</taxon>
        <taxon>Actinomycetota</taxon>
        <taxon>Actinomycetes</taxon>
        <taxon>Pseudonocardiales</taxon>
        <taxon>Pseudonocardiaceae</taxon>
        <taxon>Prauserella</taxon>
    </lineage>
</organism>
<accession>A0A2T0LR21</accession>
<gene>
    <name evidence="2" type="ORF">B0I33_10898</name>
</gene>
<dbReference type="EMBL" id="PVNH01000008">
    <property type="protein sequence ID" value="PRX45951.1"/>
    <property type="molecule type" value="Genomic_DNA"/>
</dbReference>
<proteinExistence type="predicted"/>
<sequence>MSGPAESEAPEYRAARLHRALAEDPRTSELGVQVSVDGDDIRLTGTVSSESCKEELGQVLHEWEPGATVHNDVRVVEADEPGEAEVIR</sequence>
<feature type="domain" description="BON" evidence="1">
    <location>
        <begin position="9"/>
        <end position="77"/>
    </location>
</feature>
<dbReference type="Pfam" id="PF04972">
    <property type="entry name" value="BON"/>
    <property type="match status" value="1"/>
</dbReference>
<evidence type="ECO:0000259" key="1">
    <source>
        <dbReference type="PROSITE" id="PS50914"/>
    </source>
</evidence>
<keyword evidence="3" id="KW-1185">Reference proteome</keyword>
<comment type="caution">
    <text evidence="2">The sequence shown here is derived from an EMBL/GenBank/DDBJ whole genome shotgun (WGS) entry which is preliminary data.</text>
</comment>
<dbReference type="Gene3D" id="3.40.1520.20">
    <property type="match status" value="1"/>
</dbReference>
<dbReference type="PROSITE" id="PS50914">
    <property type="entry name" value="BON"/>
    <property type="match status" value="1"/>
</dbReference>
<dbReference type="Proteomes" id="UP000238362">
    <property type="component" value="Unassembled WGS sequence"/>
</dbReference>
<evidence type="ECO:0000313" key="2">
    <source>
        <dbReference type="EMBL" id="PRX45951.1"/>
    </source>
</evidence>
<dbReference type="RefSeq" id="WP_106180287.1">
    <property type="nucleotide sequence ID" value="NZ_PVNH01000008.1"/>
</dbReference>
<name>A0A2T0LR21_9PSEU</name>